<dbReference type="EC" id="3.5.1.14" evidence="4"/>
<keyword evidence="1 4" id="KW-0378">Hydrolase</keyword>
<dbReference type="PANTHER" id="PTHR11014">
    <property type="entry name" value="PEPTIDASE M20 FAMILY MEMBER"/>
    <property type="match status" value="1"/>
</dbReference>
<feature type="domain" description="Peptidase M20 dimerisation" evidence="3">
    <location>
        <begin position="189"/>
        <end position="279"/>
    </location>
</feature>
<evidence type="ECO:0000313" key="5">
    <source>
        <dbReference type="Proteomes" id="UP000175744"/>
    </source>
</evidence>
<comment type="cofactor">
    <cofactor evidence="2">
        <name>Mn(2+)</name>
        <dbReference type="ChEBI" id="CHEBI:29035"/>
    </cofactor>
    <text evidence="2">The Mn(2+) ion enhances activity.</text>
</comment>
<dbReference type="Pfam" id="PF01546">
    <property type="entry name" value="Peptidase_M20"/>
    <property type="match status" value="1"/>
</dbReference>
<sequence>MNVVEEIKQIQDEIVKWRRDLHQIPEVGFDLPETAKYVANELSKMGIEYKTNMGGTGIVGIIKGEKEGKVIALRADMDALPIKEDTKVEYASTNGNMHACGHDTHAAMLLGAAKILNKHKEELKGSVKLIFQTNEEGAQGAKAIIKDGALENPKIDAVLGLHIGSIFSEVGDGQIGVGYDKIMASFDRFYIKIKGHGCHGAMPHVGVDPVAIAGQVITAFQTIVSREMKPTHPAVVTIGKVNGGTAYNVIPNYVEIEGTFRAVDQKQREMIVQRMEEITAGITKAMRGDYEFEVVWGAPPVINNEEFTKDFVETAKGIIGEENIIELKEPSMGGEDIAYFLNEVPGTFFFLGAFNEEKGIVHPHHTPKFNVDEDVFWKGSALLAQGALDWLNK</sequence>
<dbReference type="GO" id="GO:0046872">
    <property type="term" value="F:metal ion binding"/>
    <property type="evidence" value="ECO:0007669"/>
    <property type="project" value="UniProtKB-KW"/>
</dbReference>
<keyword evidence="2" id="KW-0464">Manganese</keyword>
<dbReference type="AlphaFoldDB" id="A0A1E8EZ40"/>
<proteinExistence type="predicted"/>
<feature type="binding site" evidence="2">
    <location>
        <position position="162"/>
    </location>
    <ligand>
        <name>Mn(2+)</name>
        <dbReference type="ChEBI" id="CHEBI:29035"/>
        <label>2</label>
    </ligand>
</feature>
<evidence type="ECO:0000259" key="3">
    <source>
        <dbReference type="Pfam" id="PF07687"/>
    </source>
</evidence>
<dbReference type="SUPFAM" id="SSF55031">
    <property type="entry name" value="Bacterial exopeptidase dimerisation domain"/>
    <property type="match status" value="1"/>
</dbReference>
<dbReference type="CDD" id="cd03886">
    <property type="entry name" value="M20_Acy1"/>
    <property type="match status" value="1"/>
</dbReference>
<protein>
    <submittedName>
        <fullName evidence="4">N-acyl-L-amino acid amidohydrolase</fullName>
        <ecNumber evidence="4">3.5.1.14</ecNumber>
    </submittedName>
</protein>
<dbReference type="Proteomes" id="UP000175744">
    <property type="component" value="Unassembled WGS sequence"/>
</dbReference>
<dbReference type="Pfam" id="PF07687">
    <property type="entry name" value="M20_dimer"/>
    <property type="match status" value="1"/>
</dbReference>
<dbReference type="OrthoDB" id="9776731at2"/>
<feature type="binding site" evidence="2">
    <location>
        <position position="100"/>
    </location>
    <ligand>
        <name>Mn(2+)</name>
        <dbReference type="ChEBI" id="CHEBI:29035"/>
        <label>2</label>
    </ligand>
</feature>
<evidence type="ECO:0000256" key="2">
    <source>
        <dbReference type="PIRSR" id="PIRSR005962-1"/>
    </source>
</evidence>
<dbReference type="RefSeq" id="WP_084027557.1">
    <property type="nucleotide sequence ID" value="NZ_LZFO01000012.1"/>
</dbReference>
<dbReference type="InterPro" id="IPR017439">
    <property type="entry name" value="Amidohydrolase"/>
</dbReference>
<dbReference type="GO" id="GO:0019877">
    <property type="term" value="P:diaminopimelate biosynthetic process"/>
    <property type="evidence" value="ECO:0007669"/>
    <property type="project" value="UniProtKB-ARBA"/>
</dbReference>
<dbReference type="Gene3D" id="3.40.630.10">
    <property type="entry name" value="Zn peptidases"/>
    <property type="match status" value="1"/>
</dbReference>
<gene>
    <name evidence="4" type="primary">amaA</name>
    <name evidence="4" type="ORF">CLOACE_10490</name>
</gene>
<dbReference type="NCBIfam" id="TIGR01891">
    <property type="entry name" value="amidohydrolases"/>
    <property type="match status" value="1"/>
</dbReference>
<dbReference type="PANTHER" id="PTHR11014:SF63">
    <property type="entry name" value="METALLOPEPTIDASE, PUTATIVE (AFU_ORTHOLOGUE AFUA_6G09600)-RELATED"/>
    <property type="match status" value="1"/>
</dbReference>
<evidence type="ECO:0000256" key="1">
    <source>
        <dbReference type="ARBA" id="ARBA00022801"/>
    </source>
</evidence>
<dbReference type="FunFam" id="3.30.70.360:FF:000001">
    <property type="entry name" value="N-acetyldiaminopimelate deacetylase"/>
    <property type="match status" value="1"/>
</dbReference>
<dbReference type="SUPFAM" id="SSF53187">
    <property type="entry name" value="Zn-dependent exopeptidases"/>
    <property type="match status" value="1"/>
</dbReference>
<evidence type="ECO:0000313" key="4">
    <source>
        <dbReference type="EMBL" id="OFI06276.1"/>
    </source>
</evidence>
<dbReference type="PATRIC" id="fig|1121290.3.peg.1051"/>
<dbReference type="Gene3D" id="3.30.70.360">
    <property type="match status" value="1"/>
</dbReference>
<dbReference type="STRING" id="1121290.CLAOCE_10490"/>
<dbReference type="InterPro" id="IPR002933">
    <property type="entry name" value="Peptidase_M20"/>
</dbReference>
<dbReference type="InterPro" id="IPR011650">
    <property type="entry name" value="Peptidase_M20_dimer"/>
</dbReference>
<dbReference type="PIRSF" id="PIRSF005962">
    <property type="entry name" value="Pept_M20D_amidohydro"/>
    <property type="match status" value="1"/>
</dbReference>
<keyword evidence="2" id="KW-0479">Metal-binding</keyword>
<name>A0A1E8EZ40_9CLOT</name>
<dbReference type="EMBL" id="LZFO01000012">
    <property type="protein sequence ID" value="OFI06276.1"/>
    <property type="molecule type" value="Genomic_DNA"/>
</dbReference>
<accession>A0A1E8EZ40</accession>
<dbReference type="GO" id="GO:0050118">
    <property type="term" value="F:N-acetyldiaminopimelate deacetylase activity"/>
    <property type="evidence" value="ECO:0007669"/>
    <property type="project" value="UniProtKB-ARBA"/>
</dbReference>
<organism evidence="4 5">
    <name type="scientific">Clostridium acetireducens DSM 10703</name>
    <dbReference type="NCBI Taxonomy" id="1121290"/>
    <lineage>
        <taxon>Bacteria</taxon>
        <taxon>Bacillati</taxon>
        <taxon>Bacillota</taxon>
        <taxon>Clostridia</taxon>
        <taxon>Eubacteriales</taxon>
        <taxon>Clostridiaceae</taxon>
        <taxon>Clostridium</taxon>
    </lineage>
</organism>
<comment type="caution">
    <text evidence="4">The sequence shown here is derived from an EMBL/GenBank/DDBJ whole genome shotgun (WGS) entry which is preliminary data.</text>
</comment>
<feature type="binding site" evidence="2">
    <location>
        <position position="136"/>
    </location>
    <ligand>
        <name>Mn(2+)</name>
        <dbReference type="ChEBI" id="CHEBI:29035"/>
        <label>2</label>
    </ligand>
</feature>
<feature type="binding site" evidence="2">
    <location>
        <position position="102"/>
    </location>
    <ligand>
        <name>Mn(2+)</name>
        <dbReference type="ChEBI" id="CHEBI:29035"/>
        <label>2</label>
    </ligand>
</feature>
<dbReference type="InterPro" id="IPR036264">
    <property type="entry name" value="Bact_exopeptidase_dim_dom"/>
</dbReference>
<feature type="binding site" evidence="2">
    <location>
        <position position="365"/>
    </location>
    <ligand>
        <name>Mn(2+)</name>
        <dbReference type="ChEBI" id="CHEBI:29035"/>
        <label>2</label>
    </ligand>
</feature>
<reference evidence="4 5" key="1">
    <citation type="submission" date="2016-06" db="EMBL/GenBank/DDBJ databases">
        <title>Genome sequence of Clostridium acetireducens DSM 10703.</title>
        <authorList>
            <person name="Poehlein A."/>
            <person name="Fluechter S."/>
            <person name="Duerre P."/>
            <person name="Daniel R."/>
        </authorList>
    </citation>
    <scope>NUCLEOTIDE SEQUENCE [LARGE SCALE GENOMIC DNA]</scope>
    <source>
        <strain evidence="4 5">DSM 10703</strain>
    </source>
</reference>
<keyword evidence="5" id="KW-1185">Reference proteome</keyword>
<dbReference type="GO" id="GO:0004046">
    <property type="term" value="F:aminoacylase activity"/>
    <property type="evidence" value="ECO:0007669"/>
    <property type="project" value="UniProtKB-EC"/>
</dbReference>